<dbReference type="OrthoDB" id="2599781at2"/>
<dbReference type="KEGG" id="saca:FFV09_22045"/>
<dbReference type="RefSeq" id="WP_141449848.1">
    <property type="nucleotide sequence ID" value="NZ_CP041217.1"/>
</dbReference>
<protein>
    <recommendedName>
        <fullName evidence="4">DUF4367 domain-containing protein</fullName>
    </recommendedName>
</protein>
<name>A0A4Y6V3W4_SACBS</name>
<evidence type="ECO:0000313" key="2">
    <source>
        <dbReference type="EMBL" id="QDH23311.1"/>
    </source>
</evidence>
<evidence type="ECO:0000256" key="1">
    <source>
        <dbReference type="SAM" id="MobiDB-lite"/>
    </source>
</evidence>
<evidence type="ECO:0000313" key="3">
    <source>
        <dbReference type="Proteomes" id="UP000316968"/>
    </source>
</evidence>
<keyword evidence="3" id="KW-1185">Reference proteome</keyword>
<proteinExistence type="predicted"/>
<evidence type="ECO:0008006" key="4">
    <source>
        <dbReference type="Google" id="ProtNLM"/>
    </source>
</evidence>
<dbReference type="Proteomes" id="UP000316968">
    <property type="component" value="Chromosome"/>
</dbReference>
<accession>A0A4Y6V3W4</accession>
<gene>
    <name evidence="2" type="ORF">FFV09_22045</name>
</gene>
<dbReference type="EMBL" id="CP041217">
    <property type="protein sequence ID" value="QDH23311.1"/>
    <property type="molecule type" value="Genomic_DNA"/>
</dbReference>
<reference evidence="2 3" key="1">
    <citation type="submission" date="2019-06" db="EMBL/GenBank/DDBJ databases">
        <title>Saccharibacillus brassicae sp. nov., an endophytic bacterium isolated from Chinese cabbage seeds (Brassica pekinensis).</title>
        <authorList>
            <person name="Jiang L."/>
            <person name="Lee J."/>
            <person name="Kim S.W."/>
        </authorList>
    </citation>
    <scope>NUCLEOTIDE SEQUENCE [LARGE SCALE GENOMIC DNA]</scope>
    <source>
        <strain evidence="3">KCTC 43072 / ATSA2</strain>
    </source>
</reference>
<feature type="region of interest" description="Disordered" evidence="1">
    <location>
        <begin position="103"/>
        <end position="133"/>
    </location>
</feature>
<dbReference type="AlphaFoldDB" id="A0A4Y6V3W4"/>
<sequence length="273" mass="30261">MKDEKFDELFDEAFDRAVQSASPVDPESRRAAWQRVQKARQQHDGRRQRKRTLRLTGAAAGLILLGSFAFSEPVRTGALTPLYQKLQTWSTGEAVVVRGDHTPVDTEGALTDPPPEGVEQPTSSSTQIDAEPNEKVVRYDNVEMSLADATRRLAFPMPEFPKIPQDLQLEKVTLAVPDDGSAPDSFTLFYESGSERNVTIYVSRMIGPDGTYSFGTDQVTEVRLANGLTAQYADQTGEDIVHLIRGELDFFIYGLLSREELLDIAGHIVDGRS</sequence>
<organism evidence="2 3">
    <name type="scientific">Saccharibacillus brassicae</name>
    <dbReference type="NCBI Taxonomy" id="2583377"/>
    <lineage>
        <taxon>Bacteria</taxon>
        <taxon>Bacillati</taxon>
        <taxon>Bacillota</taxon>
        <taxon>Bacilli</taxon>
        <taxon>Bacillales</taxon>
        <taxon>Paenibacillaceae</taxon>
        <taxon>Saccharibacillus</taxon>
    </lineage>
</organism>